<evidence type="ECO:0000313" key="3">
    <source>
        <dbReference type="Proteomes" id="UP000282125"/>
    </source>
</evidence>
<dbReference type="Proteomes" id="UP000282125">
    <property type="component" value="Unassembled WGS sequence"/>
</dbReference>
<sequence>MLHRKLKLLPIVAVLALAGCVEQQLATPGPIKIDDCGAAGYGGLVGTPLSRFNPAQVKSPVRVLAPGSVMTMDFRSERLNIEHNERGTITRIYCG</sequence>
<evidence type="ECO:0000256" key="1">
    <source>
        <dbReference type="SAM" id="SignalP"/>
    </source>
</evidence>
<dbReference type="Gene3D" id="3.30.10.10">
    <property type="entry name" value="Trypsin Inhibitor V, subunit A"/>
    <property type="match status" value="1"/>
</dbReference>
<feature type="signal peptide" evidence="1">
    <location>
        <begin position="1"/>
        <end position="26"/>
    </location>
</feature>
<dbReference type="InterPro" id="IPR021719">
    <property type="entry name" value="Prot_inh_I78"/>
</dbReference>
<feature type="chain" id="PRO_5018248776" description="Peptidase inhibitor I78" evidence="1">
    <location>
        <begin position="27"/>
        <end position="95"/>
    </location>
</feature>
<name>A0A3P3DVJ0_9RHOB</name>
<proteinExistence type="predicted"/>
<protein>
    <recommendedName>
        <fullName evidence="4">Peptidase inhibitor I78</fullName>
    </recommendedName>
</protein>
<keyword evidence="1" id="KW-0732">Signal</keyword>
<keyword evidence="3" id="KW-1185">Reference proteome</keyword>
<evidence type="ECO:0000313" key="2">
    <source>
        <dbReference type="EMBL" id="RRH78004.1"/>
    </source>
</evidence>
<gene>
    <name evidence="2" type="ORF">EG244_03000</name>
</gene>
<evidence type="ECO:0008006" key="4">
    <source>
        <dbReference type="Google" id="ProtNLM"/>
    </source>
</evidence>
<dbReference type="AlphaFoldDB" id="A0A3P3DVJ0"/>
<accession>A0A3P3DVJ0</accession>
<dbReference type="Pfam" id="PF11720">
    <property type="entry name" value="Inhibitor_I78"/>
    <property type="match status" value="1"/>
</dbReference>
<organism evidence="2 3">
    <name type="scientific">Falsigemmobacter faecalis</name>
    <dbReference type="NCBI Taxonomy" id="2488730"/>
    <lineage>
        <taxon>Bacteria</taxon>
        <taxon>Pseudomonadati</taxon>
        <taxon>Pseudomonadota</taxon>
        <taxon>Alphaproteobacteria</taxon>
        <taxon>Rhodobacterales</taxon>
        <taxon>Paracoccaceae</taxon>
        <taxon>Falsigemmobacter</taxon>
    </lineage>
</organism>
<dbReference type="PROSITE" id="PS51257">
    <property type="entry name" value="PROKAR_LIPOPROTEIN"/>
    <property type="match status" value="1"/>
</dbReference>
<dbReference type="EMBL" id="RRAZ01000003">
    <property type="protein sequence ID" value="RRH78004.1"/>
    <property type="molecule type" value="Genomic_DNA"/>
</dbReference>
<reference evidence="2 3" key="1">
    <citation type="submission" date="2018-11" db="EMBL/GenBank/DDBJ databases">
        <title>Gemmobacter sp. nov., YIM 102744-1 draft genome.</title>
        <authorList>
            <person name="Li G."/>
            <person name="Jiang Y."/>
        </authorList>
    </citation>
    <scope>NUCLEOTIDE SEQUENCE [LARGE SCALE GENOMIC DNA]</scope>
    <source>
        <strain evidence="2 3">YIM 102744-1</strain>
    </source>
</reference>
<comment type="caution">
    <text evidence="2">The sequence shown here is derived from an EMBL/GenBank/DDBJ whole genome shotgun (WGS) entry which is preliminary data.</text>
</comment>